<dbReference type="PRINTS" id="PR01217">
    <property type="entry name" value="PRICHEXTENSN"/>
</dbReference>
<dbReference type="PROSITE" id="PS51782">
    <property type="entry name" value="LYSM"/>
    <property type="match status" value="2"/>
</dbReference>
<evidence type="ECO:0000256" key="2">
    <source>
        <dbReference type="SAM" id="Phobius"/>
    </source>
</evidence>
<organism evidence="4">
    <name type="scientific">hydrothermal vent metagenome</name>
    <dbReference type="NCBI Taxonomy" id="652676"/>
    <lineage>
        <taxon>unclassified sequences</taxon>
        <taxon>metagenomes</taxon>
        <taxon>ecological metagenomes</taxon>
    </lineage>
</organism>
<sequence length="364" mass="39342">VESVMKERQTPWVLWLTAVFFIVILLLGNLILQYQSSEISMIIAPSITPIPATVTFTPTWTPLPTETSPPTQTPTITPTPAPTDTPRPPRAHTVSSGETLIGISLLYRISPESIAQANSFAADTQVQLSQELLIPWPTPTPPLQIVAAEINGETVIVDPTGCDFYQVQEGDSIVGIASRFGVPFDLLAQVNRINDPSLLQPGDPICIPEIVYGQSLPPTPGPSPTPTTTAPPPGPQLLYPVAGTVVDSLDMTITLQWTAVKPLSESEQYMVELTNINDLDGLPQRGFTRDTAFQLPSRWRPITPDLFEMRWRVSIVQVTGTRLDGLPIYTFGGSSSADATFSWLGAVPTATPTPTQTPTVTPTP</sequence>
<dbReference type="InterPro" id="IPR018392">
    <property type="entry name" value="LysM"/>
</dbReference>
<feature type="compositionally biased region" description="Low complexity" evidence="1">
    <location>
        <begin position="61"/>
        <end position="76"/>
    </location>
</feature>
<dbReference type="PANTHER" id="PTHR33734">
    <property type="entry name" value="LYSM DOMAIN-CONTAINING GPI-ANCHORED PROTEIN 2"/>
    <property type="match status" value="1"/>
</dbReference>
<proteinExistence type="predicted"/>
<evidence type="ECO:0000313" key="4">
    <source>
        <dbReference type="EMBL" id="VAW34874.1"/>
    </source>
</evidence>
<feature type="compositionally biased region" description="Pro residues" evidence="1">
    <location>
        <begin position="217"/>
        <end position="233"/>
    </location>
</feature>
<feature type="non-terminal residue" evidence="4">
    <location>
        <position position="1"/>
    </location>
</feature>
<evidence type="ECO:0000259" key="3">
    <source>
        <dbReference type="PROSITE" id="PS51782"/>
    </source>
</evidence>
<feature type="compositionally biased region" description="Pro residues" evidence="1">
    <location>
        <begin position="77"/>
        <end position="88"/>
    </location>
</feature>
<protein>
    <recommendedName>
        <fullName evidence="3">LysM domain-containing protein</fullName>
    </recommendedName>
</protein>
<reference evidence="4" key="1">
    <citation type="submission" date="2018-06" db="EMBL/GenBank/DDBJ databases">
        <authorList>
            <person name="Zhirakovskaya E."/>
        </authorList>
    </citation>
    <scope>NUCLEOTIDE SEQUENCE</scope>
</reference>
<evidence type="ECO:0000256" key="1">
    <source>
        <dbReference type="SAM" id="MobiDB-lite"/>
    </source>
</evidence>
<accession>A0A3B0VTZ4</accession>
<dbReference type="Pfam" id="PF01476">
    <property type="entry name" value="LysM"/>
    <property type="match status" value="2"/>
</dbReference>
<keyword evidence="2" id="KW-1133">Transmembrane helix</keyword>
<name>A0A3B0VTZ4_9ZZZZ</name>
<feature type="transmembrane region" description="Helical" evidence="2">
    <location>
        <begin position="12"/>
        <end position="32"/>
    </location>
</feature>
<dbReference type="EMBL" id="UOEU01000555">
    <property type="protein sequence ID" value="VAW34874.1"/>
    <property type="molecule type" value="Genomic_DNA"/>
</dbReference>
<feature type="region of interest" description="Disordered" evidence="1">
    <location>
        <begin position="61"/>
        <end position="94"/>
    </location>
</feature>
<keyword evidence="2" id="KW-0812">Transmembrane</keyword>
<dbReference type="AlphaFoldDB" id="A0A3B0VTZ4"/>
<dbReference type="GO" id="GO:0008932">
    <property type="term" value="F:lytic endotransglycosylase activity"/>
    <property type="evidence" value="ECO:0007669"/>
    <property type="project" value="TreeGrafter"/>
</dbReference>
<dbReference type="InterPro" id="IPR036779">
    <property type="entry name" value="LysM_dom_sf"/>
</dbReference>
<dbReference type="CDD" id="cd00118">
    <property type="entry name" value="LysM"/>
    <property type="match status" value="2"/>
</dbReference>
<feature type="domain" description="LysM" evidence="3">
    <location>
        <begin position="90"/>
        <end position="134"/>
    </location>
</feature>
<dbReference type="PANTHER" id="PTHR33734:SF22">
    <property type="entry name" value="MEMBRANE-BOUND LYTIC MUREIN TRANSGLYCOSYLASE D"/>
    <property type="match status" value="1"/>
</dbReference>
<dbReference type="SUPFAM" id="SSF54106">
    <property type="entry name" value="LysM domain"/>
    <property type="match status" value="2"/>
</dbReference>
<gene>
    <name evidence="4" type="ORF">MNBD_CHLOROFLEXI01-2008</name>
</gene>
<feature type="domain" description="LysM" evidence="3">
    <location>
        <begin position="163"/>
        <end position="207"/>
    </location>
</feature>
<dbReference type="SMART" id="SM00257">
    <property type="entry name" value="LysM"/>
    <property type="match status" value="2"/>
</dbReference>
<keyword evidence="2" id="KW-0472">Membrane</keyword>
<dbReference type="Gene3D" id="3.10.350.10">
    <property type="entry name" value="LysM domain"/>
    <property type="match status" value="2"/>
</dbReference>
<feature type="region of interest" description="Disordered" evidence="1">
    <location>
        <begin position="213"/>
        <end position="233"/>
    </location>
</feature>